<organism evidence="1">
    <name type="scientific">viral metagenome</name>
    <dbReference type="NCBI Taxonomy" id="1070528"/>
    <lineage>
        <taxon>unclassified sequences</taxon>
        <taxon>metagenomes</taxon>
        <taxon>organismal metagenomes</taxon>
    </lineage>
</organism>
<dbReference type="GO" id="GO:0003676">
    <property type="term" value="F:nucleic acid binding"/>
    <property type="evidence" value="ECO:0007669"/>
    <property type="project" value="InterPro"/>
</dbReference>
<evidence type="ECO:0008006" key="2">
    <source>
        <dbReference type="Google" id="ProtNLM"/>
    </source>
</evidence>
<dbReference type="Gene3D" id="3.40.1350.10">
    <property type="match status" value="1"/>
</dbReference>
<evidence type="ECO:0000313" key="1">
    <source>
        <dbReference type="EMBL" id="QJA87835.1"/>
    </source>
</evidence>
<sequence>MKKYLSGNISEADWQNTVIDLARLGKWRCAHFRSVRVQRKDGSVYYQTPVQADGAGYPDLCMVKGNRLIYAELKREGGKATSEQIEWLEALSKVPGVECYIWEPSDYEDVKWILLGGIK</sequence>
<proteinExistence type="predicted"/>
<dbReference type="EMBL" id="MT142735">
    <property type="protein sequence ID" value="QJA87835.1"/>
    <property type="molecule type" value="Genomic_DNA"/>
</dbReference>
<reference evidence="1" key="1">
    <citation type="submission" date="2020-03" db="EMBL/GenBank/DDBJ databases">
        <title>The deep terrestrial virosphere.</title>
        <authorList>
            <person name="Holmfeldt K."/>
            <person name="Nilsson E."/>
            <person name="Simone D."/>
            <person name="Lopez-Fernandez M."/>
            <person name="Wu X."/>
            <person name="de Brujin I."/>
            <person name="Lundin D."/>
            <person name="Andersson A."/>
            <person name="Bertilsson S."/>
            <person name="Dopson M."/>
        </authorList>
    </citation>
    <scope>NUCLEOTIDE SEQUENCE</scope>
    <source>
        <strain evidence="1">MM415B02883</strain>
    </source>
</reference>
<dbReference type="InterPro" id="IPR011856">
    <property type="entry name" value="tRNA_endonuc-like_dom_sf"/>
</dbReference>
<name>A0A6M3L386_9ZZZZ</name>
<gene>
    <name evidence="1" type="ORF">MM415B02883_0014</name>
</gene>
<accession>A0A6M3L386</accession>
<dbReference type="AlphaFoldDB" id="A0A6M3L386"/>
<protein>
    <recommendedName>
        <fullName evidence="2">VRR-NUC domain-containing protein</fullName>
    </recommendedName>
</protein>